<sequence length="361" mass="40386">MRILMVSDVYYPHPGGVSEHIYHASRELMKRGHSVTIMAPHMDGDDDVGRLPSVVRVGRGMPILANRSHSRIAVAWNIEKLVENVVTGGFDIIHMHGFVPVLPLLALKYSNAKNIVTIHAAYEKNFAYSVSRGWLRRYARKLDARIAVSSVAEKSISMFFPGRYIIIPNGVDINRFKPEIESLPELEGRFNILFVGRFESRKGLKYLLSAFPMIKREVPDARLVVVGSGGFEVPQKYINDIILRKSVPPSLIPQFYASSDVFCSPATGNESFGIVLLEAMASGVPVVASSIPGYRCVIKDDSTGILVERENPRAIASAIIKLAGDRDLREKMGKRGREYAIGFSWERITHKIETVYKLLFR</sequence>
<dbReference type="InterPro" id="IPR001296">
    <property type="entry name" value="Glyco_trans_1"/>
</dbReference>
<organism evidence="3 4">
    <name type="scientific">candidate division WOR-3 bacterium JGI_Cruoil_03_44_89</name>
    <dbReference type="NCBI Taxonomy" id="1973748"/>
    <lineage>
        <taxon>Bacteria</taxon>
        <taxon>Bacteria division WOR-3</taxon>
    </lineage>
</organism>
<evidence type="ECO:0000313" key="3">
    <source>
        <dbReference type="EMBL" id="OYD16551.1"/>
    </source>
</evidence>
<evidence type="ECO:0008006" key="5">
    <source>
        <dbReference type="Google" id="ProtNLM"/>
    </source>
</evidence>
<dbReference type="SUPFAM" id="SSF53756">
    <property type="entry name" value="UDP-Glycosyltransferase/glycogen phosphorylase"/>
    <property type="match status" value="1"/>
</dbReference>
<accession>A0A235BWC2</accession>
<reference evidence="3 4" key="1">
    <citation type="submission" date="2017-07" db="EMBL/GenBank/DDBJ databases">
        <title>Recovery of genomes from metagenomes via a dereplication, aggregation, and scoring strategy.</title>
        <authorList>
            <person name="Sieber C.M."/>
            <person name="Probst A.J."/>
            <person name="Sharrar A."/>
            <person name="Thomas B.C."/>
            <person name="Hess M."/>
            <person name="Tringe S.G."/>
            <person name="Banfield J.F."/>
        </authorList>
    </citation>
    <scope>NUCLEOTIDE SEQUENCE [LARGE SCALE GENOMIC DNA]</scope>
    <source>
        <strain evidence="3">JGI_Cruoil_03_44_89</strain>
    </source>
</reference>
<gene>
    <name evidence="3" type="ORF">CH333_03170</name>
</gene>
<comment type="caution">
    <text evidence="3">The sequence shown here is derived from an EMBL/GenBank/DDBJ whole genome shotgun (WGS) entry which is preliminary data.</text>
</comment>
<dbReference type="AlphaFoldDB" id="A0A235BWC2"/>
<evidence type="ECO:0000313" key="4">
    <source>
        <dbReference type="Proteomes" id="UP000215215"/>
    </source>
</evidence>
<dbReference type="Pfam" id="PF00534">
    <property type="entry name" value="Glycos_transf_1"/>
    <property type="match status" value="1"/>
</dbReference>
<dbReference type="InterPro" id="IPR028098">
    <property type="entry name" value="Glyco_trans_4-like_N"/>
</dbReference>
<dbReference type="PANTHER" id="PTHR45947:SF3">
    <property type="entry name" value="SULFOQUINOVOSYL TRANSFERASE SQD2"/>
    <property type="match status" value="1"/>
</dbReference>
<dbReference type="GO" id="GO:0016758">
    <property type="term" value="F:hexosyltransferase activity"/>
    <property type="evidence" value="ECO:0007669"/>
    <property type="project" value="TreeGrafter"/>
</dbReference>
<dbReference type="Pfam" id="PF13439">
    <property type="entry name" value="Glyco_transf_4"/>
    <property type="match status" value="1"/>
</dbReference>
<dbReference type="Proteomes" id="UP000215215">
    <property type="component" value="Unassembled WGS sequence"/>
</dbReference>
<proteinExistence type="predicted"/>
<evidence type="ECO:0000259" key="1">
    <source>
        <dbReference type="Pfam" id="PF00534"/>
    </source>
</evidence>
<dbReference type="EMBL" id="NOZQ01000061">
    <property type="protein sequence ID" value="OYD16551.1"/>
    <property type="molecule type" value="Genomic_DNA"/>
</dbReference>
<dbReference type="PANTHER" id="PTHR45947">
    <property type="entry name" value="SULFOQUINOVOSYL TRANSFERASE SQD2"/>
    <property type="match status" value="1"/>
</dbReference>
<dbReference type="CDD" id="cd03801">
    <property type="entry name" value="GT4_PimA-like"/>
    <property type="match status" value="1"/>
</dbReference>
<dbReference type="Gene3D" id="3.40.50.2000">
    <property type="entry name" value="Glycogen Phosphorylase B"/>
    <property type="match status" value="2"/>
</dbReference>
<protein>
    <recommendedName>
        <fullName evidence="5">Glycosyltransferase family 1 protein</fullName>
    </recommendedName>
</protein>
<feature type="domain" description="Glycosyl transferase family 1" evidence="1">
    <location>
        <begin position="181"/>
        <end position="338"/>
    </location>
</feature>
<evidence type="ECO:0000259" key="2">
    <source>
        <dbReference type="Pfam" id="PF13439"/>
    </source>
</evidence>
<name>A0A235BWC2_UNCW3</name>
<dbReference type="InterPro" id="IPR050194">
    <property type="entry name" value="Glycosyltransferase_grp1"/>
</dbReference>
<feature type="domain" description="Glycosyltransferase subfamily 4-like N-terminal" evidence="2">
    <location>
        <begin position="14"/>
        <end position="175"/>
    </location>
</feature>